<dbReference type="Gene3D" id="3.40.50.300">
    <property type="entry name" value="P-loop containing nucleotide triphosphate hydrolases"/>
    <property type="match status" value="1"/>
</dbReference>
<keyword evidence="6" id="KW-0547">Nucleotide-binding</keyword>
<dbReference type="Pfam" id="PF00005">
    <property type="entry name" value="ABC_tran"/>
    <property type="match status" value="1"/>
</dbReference>
<dbReference type="GO" id="GO:0005886">
    <property type="term" value="C:plasma membrane"/>
    <property type="evidence" value="ECO:0007669"/>
    <property type="project" value="UniProtKB-SubCell"/>
</dbReference>
<dbReference type="EMBL" id="CP000812">
    <property type="protein sequence ID" value="ABV32769.1"/>
    <property type="molecule type" value="Genomic_DNA"/>
</dbReference>
<dbReference type="InterPro" id="IPR017871">
    <property type="entry name" value="ABC_transporter-like_CS"/>
</dbReference>
<keyword evidence="8" id="KW-1278">Translocase</keyword>
<dbReference type="AlphaFoldDB" id="A8F3N5"/>
<dbReference type="RefSeq" id="WP_012002250.1">
    <property type="nucleotide sequence ID" value="NC_009828.1"/>
</dbReference>
<keyword evidence="12" id="KW-1185">Reference proteome</keyword>
<dbReference type="PROSITE" id="PS50893">
    <property type="entry name" value="ABC_TRANSPORTER_2"/>
    <property type="match status" value="1"/>
</dbReference>
<evidence type="ECO:0000313" key="11">
    <source>
        <dbReference type="EMBL" id="ABV32769.1"/>
    </source>
</evidence>
<dbReference type="InterPro" id="IPR013563">
    <property type="entry name" value="Oligopep_ABC_C"/>
</dbReference>
<keyword evidence="4" id="KW-1003">Cell membrane</keyword>
<comment type="subcellular location">
    <subcellularLocation>
        <location evidence="1">Cell membrane</location>
        <topology evidence="1">Peripheral membrane protein</topology>
    </subcellularLocation>
</comment>
<dbReference type="GO" id="GO:0005524">
    <property type="term" value="F:ATP binding"/>
    <property type="evidence" value="ECO:0007669"/>
    <property type="project" value="UniProtKB-KW"/>
</dbReference>
<reference evidence="11 12" key="1">
    <citation type="submission" date="2007-08" db="EMBL/GenBank/DDBJ databases">
        <title>Complete sequence of Thermotoga lettingae TMO.</title>
        <authorList>
            <consortium name="US DOE Joint Genome Institute"/>
            <person name="Copeland A."/>
            <person name="Lucas S."/>
            <person name="Lapidus A."/>
            <person name="Barry K."/>
            <person name="Glavina del Rio T."/>
            <person name="Dalin E."/>
            <person name="Tice H."/>
            <person name="Pitluck S."/>
            <person name="Foster B."/>
            <person name="Bruce D."/>
            <person name="Schmutz J."/>
            <person name="Larimer F."/>
            <person name="Land M."/>
            <person name="Hauser L."/>
            <person name="Kyrpides N."/>
            <person name="Mikhailova N."/>
            <person name="Nelson K."/>
            <person name="Gogarten J.P."/>
            <person name="Noll K."/>
            <person name="Richardson P."/>
        </authorList>
    </citation>
    <scope>NUCLEOTIDE SEQUENCE [LARGE SCALE GENOMIC DNA]</scope>
    <source>
        <strain evidence="12">ATCC BAA-301 / DSM 14385 / NBRC 107922 / TMO</strain>
    </source>
</reference>
<dbReference type="InterPro" id="IPR003439">
    <property type="entry name" value="ABC_transporter-like_ATP-bd"/>
</dbReference>
<evidence type="ECO:0000313" key="12">
    <source>
        <dbReference type="Proteomes" id="UP000002016"/>
    </source>
</evidence>
<protein>
    <submittedName>
        <fullName evidence="11">Oligopeptide/dipeptide ABC transporter, ATPase subunit</fullName>
    </submittedName>
</protein>
<evidence type="ECO:0000256" key="2">
    <source>
        <dbReference type="ARBA" id="ARBA00005417"/>
    </source>
</evidence>
<dbReference type="KEGG" id="tle:Tlet_0199"/>
<comment type="similarity">
    <text evidence="2">Belongs to the ABC transporter superfamily.</text>
</comment>
<dbReference type="InterPro" id="IPR050388">
    <property type="entry name" value="ABC_Ni/Peptide_Import"/>
</dbReference>
<dbReference type="FunFam" id="3.40.50.300:FF:000016">
    <property type="entry name" value="Oligopeptide ABC transporter ATP-binding component"/>
    <property type="match status" value="1"/>
</dbReference>
<dbReference type="Pfam" id="PF08352">
    <property type="entry name" value="oligo_HPY"/>
    <property type="match status" value="1"/>
</dbReference>
<evidence type="ECO:0000256" key="9">
    <source>
        <dbReference type="ARBA" id="ARBA00023136"/>
    </source>
</evidence>
<dbReference type="PANTHER" id="PTHR43297:SF14">
    <property type="entry name" value="ATPASE AAA-TYPE CORE DOMAIN-CONTAINING PROTEIN"/>
    <property type="match status" value="1"/>
</dbReference>
<keyword evidence="3" id="KW-0813">Transport</keyword>
<keyword evidence="9" id="KW-0472">Membrane</keyword>
<dbReference type="InterPro" id="IPR027417">
    <property type="entry name" value="P-loop_NTPase"/>
</dbReference>
<evidence type="ECO:0000256" key="3">
    <source>
        <dbReference type="ARBA" id="ARBA00022448"/>
    </source>
</evidence>
<organism evidence="11 12">
    <name type="scientific">Pseudothermotoga lettingae (strain ATCC BAA-301 / DSM 14385 / NBRC 107922 / TMO)</name>
    <name type="common">Thermotoga lettingae</name>
    <dbReference type="NCBI Taxonomy" id="416591"/>
    <lineage>
        <taxon>Bacteria</taxon>
        <taxon>Thermotogati</taxon>
        <taxon>Thermotogota</taxon>
        <taxon>Thermotogae</taxon>
        <taxon>Thermotogales</taxon>
        <taxon>Thermotogaceae</taxon>
        <taxon>Pseudothermotoga</taxon>
    </lineage>
</organism>
<evidence type="ECO:0000256" key="7">
    <source>
        <dbReference type="ARBA" id="ARBA00022840"/>
    </source>
</evidence>
<dbReference type="STRING" id="416591.Tlet_0199"/>
<dbReference type="HOGENOM" id="CLU_000604_1_23_0"/>
<keyword evidence="5" id="KW-0997">Cell inner membrane</keyword>
<dbReference type="NCBIfam" id="TIGR01727">
    <property type="entry name" value="oligo_HPY"/>
    <property type="match status" value="1"/>
</dbReference>
<proteinExistence type="inferred from homology"/>
<evidence type="ECO:0000256" key="6">
    <source>
        <dbReference type="ARBA" id="ARBA00022741"/>
    </source>
</evidence>
<dbReference type="OrthoDB" id="42455at2"/>
<dbReference type="SMART" id="SM00382">
    <property type="entry name" value="AAA"/>
    <property type="match status" value="1"/>
</dbReference>
<dbReference type="CDD" id="cd03257">
    <property type="entry name" value="ABC_NikE_OppD_transporters"/>
    <property type="match status" value="1"/>
</dbReference>
<dbReference type="PROSITE" id="PS00211">
    <property type="entry name" value="ABC_TRANSPORTER_1"/>
    <property type="match status" value="1"/>
</dbReference>
<dbReference type="SUPFAM" id="SSF52540">
    <property type="entry name" value="P-loop containing nucleoside triphosphate hydrolases"/>
    <property type="match status" value="1"/>
</dbReference>
<keyword evidence="7" id="KW-0067">ATP-binding</keyword>
<dbReference type="PANTHER" id="PTHR43297">
    <property type="entry name" value="OLIGOPEPTIDE TRANSPORT ATP-BINDING PROTEIN APPD"/>
    <property type="match status" value="1"/>
</dbReference>
<accession>A8F3N5</accession>
<gene>
    <name evidence="11" type="ordered locus">Tlet_0199</name>
</gene>
<sequence length="329" mass="36575">MNELLKIENLKLYFNTEEGVVKAIEDVNLTINTGEIVGIVGETGSGKSVTAMSILKLIPSPPARYLNGEIWFDGQKIDNLSEEAMSNIRGKKIAMIFQEPMTSLNPTFTIGEQICDVIMAHMQIRKEEAFKKAIETFKLVKMQDPESLMIKYPHQLSGGMRQRVMIAMALVCNPKLLIADEATTALDVTIQAQILGLLKKMNKELGLSILIITHSLGIVAQICDRVVVMYSGYTVESGNVYEIFNRPLHPYTRGLLNAIPSVENKLETLKAIEGTVPDLIDPPVGCRFHPRCGRVIKGLCDEHVPELTGFDHKVACFNPYDGGDENWRS</sequence>
<evidence type="ECO:0000256" key="1">
    <source>
        <dbReference type="ARBA" id="ARBA00004202"/>
    </source>
</evidence>
<reference evidence="11 12" key="2">
    <citation type="journal article" date="2009" name="Proc. Natl. Acad. Sci. U.S.A.">
        <title>On the chimeric nature, thermophilic origin, and phylogenetic placement of the Thermotogales.</title>
        <authorList>
            <person name="Zhaxybayeva O."/>
            <person name="Swithers K.S."/>
            <person name="Lapierre P."/>
            <person name="Fournier G.P."/>
            <person name="Bickhart D.M."/>
            <person name="DeBoy R.T."/>
            <person name="Nelson K.E."/>
            <person name="Nesbo C.L."/>
            <person name="Doolittle W.F."/>
            <person name="Gogarten J.P."/>
            <person name="Noll K.M."/>
        </authorList>
    </citation>
    <scope>NUCLEOTIDE SEQUENCE [LARGE SCALE GENOMIC DNA]</scope>
    <source>
        <strain evidence="12">ATCC BAA-301 / DSM 14385 / NBRC 107922 / TMO</strain>
    </source>
</reference>
<dbReference type="GO" id="GO:0015833">
    <property type="term" value="P:peptide transport"/>
    <property type="evidence" value="ECO:0007669"/>
    <property type="project" value="InterPro"/>
</dbReference>
<name>A8F3N5_PSELT</name>
<evidence type="ECO:0000256" key="5">
    <source>
        <dbReference type="ARBA" id="ARBA00022519"/>
    </source>
</evidence>
<evidence type="ECO:0000256" key="4">
    <source>
        <dbReference type="ARBA" id="ARBA00022475"/>
    </source>
</evidence>
<dbReference type="eggNOG" id="COG0444">
    <property type="taxonomic scope" value="Bacteria"/>
</dbReference>
<evidence type="ECO:0000256" key="8">
    <source>
        <dbReference type="ARBA" id="ARBA00022967"/>
    </source>
</evidence>
<dbReference type="Proteomes" id="UP000002016">
    <property type="component" value="Chromosome"/>
</dbReference>
<evidence type="ECO:0000259" key="10">
    <source>
        <dbReference type="PROSITE" id="PS50893"/>
    </source>
</evidence>
<dbReference type="InterPro" id="IPR003593">
    <property type="entry name" value="AAA+_ATPase"/>
</dbReference>
<feature type="domain" description="ABC transporter" evidence="10">
    <location>
        <begin position="5"/>
        <end position="256"/>
    </location>
</feature>
<dbReference type="GO" id="GO:0016887">
    <property type="term" value="F:ATP hydrolysis activity"/>
    <property type="evidence" value="ECO:0007669"/>
    <property type="project" value="InterPro"/>
</dbReference>